<dbReference type="Pfam" id="PF22633">
    <property type="entry name" value="F5_F8_type_C_2"/>
    <property type="match status" value="1"/>
</dbReference>
<organism evidence="3 4">
    <name type="scientific">Prymnesium parvum</name>
    <name type="common">Toxic golden alga</name>
    <dbReference type="NCBI Taxonomy" id="97485"/>
    <lineage>
        <taxon>Eukaryota</taxon>
        <taxon>Haptista</taxon>
        <taxon>Haptophyta</taxon>
        <taxon>Prymnesiophyceae</taxon>
        <taxon>Prymnesiales</taxon>
        <taxon>Prymnesiaceae</taxon>
        <taxon>Prymnesium</taxon>
    </lineage>
</organism>
<dbReference type="Pfam" id="PF12770">
    <property type="entry name" value="CHAT"/>
    <property type="match status" value="1"/>
</dbReference>
<feature type="compositionally biased region" description="Pro residues" evidence="1">
    <location>
        <begin position="43"/>
        <end position="59"/>
    </location>
</feature>
<name>A0AB34JB88_PRYPA</name>
<gene>
    <name evidence="3" type="ORF">AB1Y20_002260</name>
</gene>
<proteinExistence type="predicted"/>
<evidence type="ECO:0000259" key="2">
    <source>
        <dbReference type="SMART" id="SM00382"/>
    </source>
</evidence>
<dbReference type="InterPro" id="IPR007111">
    <property type="entry name" value="NACHT_NTPase"/>
</dbReference>
<feature type="region of interest" description="Disordered" evidence="1">
    <location>
        <begin position="16"/>
        <end position="60"/>
    </location>
</feature>
<dbReference type="Gene3D" id="2.60.120.260">
    <property type="entry name" value="Galactose-binding domain-like"/>
    <property type="match status" value="1"/>
</dbReference>
<dbReference type="InterPro" id="IPR008979">
    <property type="entry name" value="Galactose-bd-like_sf"/>
</dbReference>
<evidence type="ECO:0000313" key="4">
    <source>
        <dbReference type="Proteomes" id="UP001515480"/>
    </source>
</evidence>
<dbReference type="Gene3D" id="3.40.50.300">
    <property type="entry name" value="P-loop containing nucleotide triphosphate hydrolases"/>
    <property type="match status" value="1"/>
</dbReference>
<comment type="caution">
    <text evidence="3">The sequence shown here is derived from an EMBL/GenBank/DDBJ whole genome shotgun (WGS) entry which is preliminary data.</text>
</comment>
<evidence type="ECO:0000256" key="1">
    <source>
        <dbReference type="SAM" id="MobiDB-lite"/>
    </source>
</evidence>
<dbReference type="SMART" id="SM00382">
    <property type="entry name" value="AAA"/>
    <property type="match status" value="1"/>
</dbReference>
<dbReference type="SUPFAM" id="SSF52540">
    <property type="entry name" value="P-loop containing nucleoside triphosphate hydrolases"/>
    <property type="match status" value="1"/>
</dbReference>
<dbReference type="Pfam" id="PF05729">
    <property type="entry name" value="NACHT"/>
    <property type="match status" value="1"/>
</dbReference>
<evidence type="ECO:0000313" key="3">
    <source>
        <dbReference type="EMBL" id="KAL1515642.1"/>
    </source>
</evidence>
<protein>
    <recommendedName>
        <fullName evidence="2">AAA+ ATPase domain-containing protein</fullName>
    </recommendedName>
</protein>
<feature type="region of interest" description="Disordered" evidence="1">
    <location>
        <begin position="392"/>
        <end position="419"/>
    </location>
</feature>
<dbReference type="AlphaFoldDB" id="A0AB34JB88"/>
<dbReference type="SUPFAM" id="SSF49785">
    <property type="entry name" value="Galactose-binding domain-like"/>
    <property type="match status" value="1"/>
</dbReference>
<reference evidence="3 4" key="1">
    <citation type="journal article" date="2024" name="Science">
        <title>Giant polyketide synthase enzymes in the biosynthesis of giant marine polyether toxins.</title>
        <authorList>
            <person name="Fallon T.R."/>
            <person name="Shende V.V."/>
            <person name="Wierzbicki I.H."/>
            <person name="Pendleton A.L."/>
            <person name="Watervoot N.F."/>
            <person name="Auber R.P."/>
            <person name="Gonzalez D.J."/>
            <person name="Wisecaver J.H."/>
            <person name="Moore B.S."/>
        </authorList>
    </citation>
    <scope>NUCLEOTIDE SEQUENCE [LARGE SCALE GENOMIC DNA]</scope>
    <source>
        <strain evidence="3 4">12B1</strain>
    </source>
</reference>
<dbReference type="InterPro" id="IPR051941">
    <property type="entry name" value="BG_Antigen-Binding_Lectin"/>
</dbReference>
<feature type="domain" description="AAA+ ATPase" evidence="2">
    <location>
        <begin position="734"/>
        <end position="876"/>
    </location>
</feature>
<dbReference type="InterPro" id="IPR027417">
    <property type="entry name" value="P-loop_NTPase"/>
</dbReference>
<accession>A0AB34JB88</accession>
<dbReference type="InterPro" id="IPR024983">
    <property type="entry name" value="CHAT_dom"/>
</dbReference>
<dbReference type="Proteomes" id="UP001515480">
    <property type="component" value="Unassembled WGS sequence"/>
</dbReference>
<dbReference type="PANTHER" id="PTHR45713">
    <property type="entry name" value="FTP DOMAIN-CONTAINING PROTEIN"/>
    <property type="match status" value="1"/>
</dbReference>
<keyword evidence="4" id="KW-1185">Reference proteome</keyword>
<dbReference type="InterPro" id="IPR003593">
    <property type="entry name" value="AAA+_ATPase"/>
</dbReference>
<dbReference type="EMBL" id="JBGBPQ010000011">
    <property type="protein sequence ID" value="KAL1515642.1"/>
    <property type="molecule type" value="Genomic_DNA"/>
</dbReference>
<sequence>MLGALPLILVSVSPDPRALQAPHAPPIPPLLRPRHGHVLKAPHSPPSCPPVPSPRPPGNPLRIHHTPGAAPIVRLDSSEVHSFRNVALHKPCLQSSTPDSGSCTLALNNDTRTFAHTASEDQPWFLVDLRAPHYIDSVRLWNRIGAEQHLRDFYLAVANDSSSVWPVRGRQGAMARGESLVQSEDATVIHVEGRFERRVQVQLNTVGRYVIVRRRHSGPLDISELEVFGSQISFDPDPQDVPFDGSRSLLDPSHNGLVASTTEPTAFDLIPTGLTPIAQACDPHPHTCRLAACDDGCRSRLMIAVAVVATIGSFFLCACEGRWRATRKQRQWGFRKGPCFAFSSCPAYLPLRQQPLPHKQPQEAAQLAAGDEAVVLCAPSDCEARLAEAKSNDTPHATTASDGGCMPPTPVVSSSSSGSGVSRSMSWFGLFRGSSWLPLDDSPDASDPALVTSELSSLTADPQAAVADRLAPACPSLLVLFSVPLVVEDAQNGFRPLEPIDIEAEAALLRRSLRESGRAVSVAFEVATADNFRSLLTLGAFSCLHFSGHGHPNAIAFEDNCGAAHFVDLQQLRRLMAAGDGQAPLQLVFVNCCYSAVAAHNFVECGIRHVIASPLQLRDVAAASFTRGLYMALGVGKTVADAFAIARECVRACPRLSAHEANRLADTGFVLLPADSPHDSSIWPLHPERSPSRECLAPPPAPLARLGRSELPFPPEDFVGRTVDMYRALHSLRRRRLVLLVGRHGAGKTALATALVRHQAVRRVYSDGVAYIACGPGAAAEADSRCHSMCTHLCNELNVPAASSPTEALVSTLRDKECVLVIDGVGSLCAAPAFAELLRQLLSRTLHLRILLTSDALLPPTLSLPAKIVTFHLPPLAPVDGARLFARRIGRPIAELLPAGAHPTLDTLAEQPLLRHLAGHPEDIVRCAASVSERLTLQGARGALESLTAELRIRNESAAKPDE</sequence>
<dbReference type="PANTHER" id="PTHR45713:SF6">
    <property type="entry name" value="F5_8 TYPE C DOMAIN-CONTAINING PROTEIN"/>
    <property type="match status" value="1"/>
</dbReference>